<reference evidence="1 2" key="1">
    <citation type="submission" date="2017-09" db="EMBL/GenBank/DDBJ databases">
        <title>Comparative genomics of rhizobia isolated from Phaseolus vulgaris in China.</title>
        <authorList>
            <person name="Tong W."/>
        </authorList>
    </citation>
    <scope>NUCLEOTIDE SEQUENCE [LARGE SCALE GENOMIC DNA]</scope>
    <source>
        <strain evidence="1 2">C5</strain>
    </source>
</reference>
<gene>
    <name evidence="1" type="ORF">CO666_22090</name>
</gene>
<comment type="caution">
    <text evidence="1">The sequence shown here is derived from an EMBL/GenBank/DDBJ whole genome shotgun (WGS) entry which is preliminary data.</text>
</comment>
<sequence>MYLALGAATFVVLPIYQGNLGFRLKSTLPEYPGLRELLMSHVLLSIIRELYGTNLLQREMFTAEDRRFFRNQELLQDVRHFSVSF</sequence>
<evidence type="ECO:0000313" key="1">
    <source>
        <dbReference type="EMBL" id="PDT02028.1"/>
    </source>
</evidence>
<keyword evidence="2" id="KW-1185">Reference proteome</keyword>
<proteinExistence type="predicted"/>
<name>A0A2A6J6S2_9HYPH</name>
<organism evidence="1 2">
    <name type="scientific">Rhizobium chutanense</name>
    <dbReference type="NCBI Taxonomy" id="2035448"/>
    <lineage>
        <taxon>Bacteria</taxon>
        <taxon>Pseudomonadati</taxon>
        <taxon>Pseudomonadota</taxon>
        <taxon>Alphaproteobacteria</taxon>
        <taxon>Hyphomicrobiales</taxon>
        <taxon>Rhizobiaceae</taxon>
        <taxon>Rhizobium/Agrobacterium group</taxon>
        <taxon>Rhizobium</taxon>
    </lineage>
</organism>
<protein>
    <submittedName>
        <fullName evidence="1">Uncharacterized protein</fullName>
    </submittedName>
</protein>
<dbReference type="Proteomes" id="UP000220768">
    <property type="component" value="Unassembled WGS sequence"/>
</dbReference>
<dbReference type="AlphaFoldDB" id="A0A2A6J6S2"/>
<dbReference type="EMBL" id="NWSV01000017">
    <property type="protein sequence ID" value="PDT02028.1"/>
    <property type="molecule type" value="Genomic_DNA"/>
</dbReference>
<evidence type="ECO:0000313" key="2">
    <source>
        <dbReference type="Proteomes" id="UP000220768"/>
    </source>
</evidence>
<accession>A0A2A6J6S2</accession>